<protein>
    <submittedName>
        <fullName evidence="2">T9SS type A sorting domain-containing protein</fullName>
    </submittedName>
</protein>
<reference evidence="2" key="1">
    <citation type="submission" date="2023-07" db="EMBL/GenBank/DDBJ databases">
        <authorList>
            <person name="Kim M.K."/>
        </authorList>
    </citation>
    <scope>NUCLEOTIDE SEQUENCE</scope>
    <source>
        <strain evidence="2">ASUV-10-1</strain>
    </source>
</reference>
<evidence type="ECO:0000313" key="2">
    <source>
        <dbReference type="EMBL" id="MDO7874447.1"/>
    </source>
</evidence>
<keyword evidence="1" id="KW-0732">Signal</keyword>
<dbReference type="NCBIfam" id="TIGR04183">
    <property type="entry name" value="Por_Secre_tail"/>
    <property type="match status" value="1"/>
</dbReference>
<dbReference type="Proteomes" id="UP001176429">
    <property type="component" value="Unassembled WGS sequence"/>
</dbReference>
<evidence type="ECO:0000256" key="1">
    <source>
        <dbReference type="SAM" id="SignalP"/>
    </source>
</evidence>
<dbReference type="EMBL" id="JAUQSY010000004">
    <property type="protein sequence ID" value="MDO7874447.1"/>
    <property type="molecule type" value="Genomic_DNA"/>
</dbReference>
<proteinExistence type="predicted"/>
<name>A0ABT9B839_9BACT</name>
<gene>
    <name evidence="2" type="ORF">Q5H93_06860</name>
</gene>
<sequence>MAAGYVLAWDAFVSSTALATTDAAAEKHFQIRQNFPNPCVAITSIPVVLRTPSDVRVSVRSLDGREVLRQALGTLGAGDHLVDLNLSALAAGNYLYQVKVANLSGTFTQSNLLTKH</sequence>
<accession>A0ABT9B839</accession>
<feature type="chain" id="PRO_5046784272" evidence="1">
    <location>
        <begin position="20"/>
        <end position="116"/>
    </location>
</feature>
<feature type="signal peptide" evidence="1">
    <location>
        <begin position="1"/>
        <end position="19"/>
    </location>
</feature>
<organism evidence="2 3">
    <name type="scientific">Hymenobacter aranciens</name>
    <dbReference type="NCBI Taxonomy" id="3063996"/>
    <lineage>
        <taxon>Bacteria</taxon>
        <taxon>Pseudomonadati</taxon>
        <taxon>Bacteroidota</taxon>
        <taxon>Cytophagia</taxon>
        <taxon>Cytophagales</taxon>
        <taxon>Hymenobacteraceae</taxon>
        <taxon>Hymenobacter</taxon>
    </lineage>
</organism>
<evidence type="ECO:0000313" key="3">
    <source>
        <dbReference type="Proteomes" id="UP001176429"/>
    </source>
</evidence>
<dbReference type="InterPro" id="IPR026444">
    <property type="entry name" value="Secre_tail"/>
</dbReference>
<comment type="caution">
    <text evidence="2">The sequence shown here is derived from an EMBL/GenBank/DDBJ whole genome shotgun (WGS) entry which is preliminary data.</text>
</comment>
<keyword evidence="3" id="KW-1185">Reference proteome</keyword>